<evidence type="ECO:0000259" key="6">
    <source>
        <dbReference type="Pfam" id="PF25601"/>
    </source>
</evidence>
<keyword evidence="3" id="KW-0805">Transcription regulation</keyword>
<keyword evidence="1" id="KW-0547">Nucleotide-binding</keyword>
<evidence type="ECO:0000256" key="1">
    <source>
        <dbReference type="ARBA" id="ARBA00022741"/>
    </source>
</evidence>
<organism evidence="7 8">
    <name type="scientific">Oscillibacter valericigenes</name>
    <dbReference type="NCBI Taxonomy" id="351091"/>
    <lineage>
        <taxon>Bacteria</taxon>
        <taxon>Bacillati</taxon>
        <taxon>Bacillota</taxon>
        <taxon>Clostridia</taxon>
        <taxon>Eubacteriales</taxon>
        <taxon>Oscillospiraceae</taxon>
        <taxon>Oscillibacter</taxon>
    </lineage>
</organism>
<evidence type="ECO:0000313" key="7">
    <source>
        <dbReference type="EMBL" id="MBM6852211.1"/>
    </source>
</evidence>
<dbReference type="Pfam" id="PF25601">
    <property type="entry name" value="AAA_lid_14"/>
    <property type="match status" value="1"/>
</dbReference>
<keyword evidence="4" id="KW-0804">Transcription</keyword>
<comment type="caution">
    <text evidence="7">The sequence shown here is derived from an EMBL/GenBank/DDBJ whole genome shotgun (WGS) entry which is preliminary data.</text>
</comment>
<dbReference type="PANTHER" id="PTHR32071">
    <property type="entry name" value="TRANSCRIPTIONAL REGULATORY PROTEIN"/>
    <property type="match status" value="1"/>
</dbReference>
<dbReference type="InterPro" id="IPR025944">
    <property type="entry name" value="Sigma_54_int_dom_CS"/>
</dbReference>
<reference evidence="7 8" key="1">
    <citation type="journal article" date="2021" name="Sci. Rep.">
        <title>The distribution of antibiotic resistance genes in chicken gut microbiota commensals.</title>
        <authorList>
            <person name="Juricova H."/>
            <person name="Matiasovicova J."/>
            <person name="Kubasova T."/>
            <person name="Cejkova D."/>
            <person name="Rychlik I."/>
        </authorList>
    </citation>
    <scope>NUCLEOTIDE SEQUENCE [LARGE SCALE GENOMIC DNA]</scope>
    <source>
        <strain evidence="7 8">An411</strain>
    </source>
</reference>
<evidence type="ECO:0000259" key="5">
    <source>
        <dbReference type="Pfam" id="PF02954"/>
    </source>
</evidence>
<evidence type="ECO:0008006" key="9">
    <source>
        <dbReference type="Google" id="ProtNLM"/>
    </source>
</evidence>
<dbReference type="InterPro" id="IPR058031">
    <property type="entry name" value="AAA_lid_NorR"/>
</dbReference>
<sequence length="111" mass="12403">MMKIRSLLSYHYPGNIRQLSNILEHAAIMADGDEIELEDLPQGVRPGGNRADRVGGREKADLPISLKEAERLAIEDALHYNGGRRKQTAEILGIGEKGLFNKIKEYHIDVP</sequence>
<dbReference type="PROSITE" id="PS00688">
    <property type="entry name" value="SIGMA54_INTERACT_3"/>
    <property type="match status" value="1"/>
</dbReference>
<dbReference type="SUPFAM" id="SSF46689">
    <property type="entry name" value="Homeodomain-like"/>
    <property type="match status" value="1"/>
</dbReference>
<evidence type="ECO:0000256" key="3">
    <source>
        <dbReference type="ARBA" id="ARBA00023015"/>
    </source>
</evidence>
<feature type="domain" description="DNA binding HTH" evidence="5">
    <location>
        <begin position="66"/>
        <end position="106"/>
    </location>
</feature>
<dbReference type="Pfam" id="PF02954">
    <property type="entry name" value="HTH_8"/>
    <property type="match status" value="1"/>
</dbReference>
<dbReference type="Gene3D" id="1.10.10.60">
    <property type="entry name" value="Homeodomain-like"/>
    <property type="match status" value="1"/>
</dbReference>
<proteinExistence type="predicted"/>
<dbReference type="RefSeq" id="WP_204805414.1">
    <property type="nucleotide sequence ID" value="NZ_JACSNX010000025.1"/>
</dbReference>
<dbReference type="Gene3D" id="1.10.8.60">
    <property type="match status" value="1"/>
</dbReference>
<accession>A0ABS2FZA1</accession>
<dbReference type="InterPro" id="IPR009057">
    <property type="entry name" value="Homeodomain-like_sf"/>
</dbReference>
<name>A0ABS2FZA1_9FIRM</name>
<dbReference type="Proteomes" id="UP000719500">
    <property type="component" value="Unassembled WGS sequence"/>
</dbReference>
<gene>
    <name evidence="7" type="ORF">H9X91_12245</name>
</gene>
<keyword evidence="8" id="KW-1185">Reference proteome</keyword>
<dbReference type="EMBL" id="JACSNX010000025">
    <property type="protein sequence ID" value="MBM6852211.1"/>
    <property type="molecule type" value="Genomic_DNA"/>
</dbReference>
<dbReference type="InterPro" id="IPR002197">
    <property type="entry name" value="HTH_Fis"/>
</dbReference>
<dbReference type="PRINTS" id="PR01590">
    <property type="entry name" value="HTHFIS"/>
</dbReference>
<protein>
    <recommendedName>
        <fullName evidence="9">Transcriptional regulator</fullName>
    </recommendedName>
</protein>
<feature type="domain" description="NorR-like AAA+ ATPase lid" evidence="6">
    <location>
        <begin position="5"/>
        <end position="51"/>
    </location>
</feature>
<evidence type="ECO:0000256" key="4">
    <source>
        <dbReference type="ARBA" id="ARBA00023163"/>
    </source>
</evidence>
<evidence type="ECO:0000256" key="2">
    <source>
        <dbReference type="ARBA" id="ARBA00022840"/>
    </source>
</evidence>
<keyword evidence="2" id="KW-0067">ATP-binding</keyword>
<evidence type="ECO:0000313" key="8">
    <source>
        <dbReference type="Proteomes" id="UP000719500"/>
    </source>
</evidence>